<feature type="transmembrane region" description="Helical" evidence="1">
    <location>
        <begin position="304"/>
        <end position="327"/>
    </location>
</feature>
<organism evidence="2 3">
    <name type="scientific">Marinobacter antarcticus</name>
    <dbReference type="NCBI Taxonomy" id="564117"/>
    <lineage>
        <taxon>Bacteria</taxon>
        <taxon>Pseudomonadati</taxon>
        <taxon>Pseudomonadota</taxon>
        <taxon>Gammaproteobacteria</taxon>
        <taxon>Pseudomonadales</taxon>
        <taxon>Marinobacteraceae</taxon>
        <taxon>Marinobacter</taxon>
    </lineage>
</organism>
<dbReference type="Proteomes" id="UP000184497">
    <property type="component" value="Unassembled WGS sequence"/>
</dbReference>
<dbReference type="InterPro" id="IPR049458">
    <property type="entry name" value="EpsG-like"/>
</dbReference>
<feature type="transmembrane region" description="Helical" evidence="1">
    <location>
        <begin position="27"/>
        <end position="43"/>
    </location>
</feature>
<gene>
    <name evidence="2" type="ORF">SAMN05216369_1711</name>
</gene>
<dbReference type="AlphaFoldDB" id="A0A1M6RWC8"/>
<sequence>MVFYLSLQFLFAGLIFMAANLKKHSNFFIYIIFFIVFVIPGFRGDTGIDTYSYQYYFNEVFDGWRSWIHIFQKEPVFYFIAYMVSNVFGSFTFFLVIVSFIQTFLLSKVFASLSRKYIFLFFYLLIYFFDYHFNILRASLALLFFLYSLSLLDRGKVTSAHVVFLLSILSHFSALVFIPIFIISLRLSVLKKIAVYLCLGVFFAYFYLLFSDYLINKMLIYGLLSFSGFDLSIVAIFFSVSIVFSLFLVESIRVDIFFTTFYFIAIFCSVMFFEYASRLYLMVFAVLIYKLCQHDSSGVSRKSGFMYLASILGLSFWFYISSTMSIYGERERVRYNESVSSEARNYTLIPYTLFYESKTR</sequence>
<protein>
    <submittedName>
        <fullName evidence="2">EpsG family protein</fullName>
    </submittedName>
</protein>
<keyword evidence="1" id="KW-1133">Transmembrane helix</keyword>
<feature type="transmembrane region" description="Helical" evidence="1">
    <location>
        <begin position="164"/>
        <end position="187"/>
    </location>
</feature>
<feature type="transmembrane region" description="Helical" evidence="1">
    <location>
        <begin position="261"/>
        <end position="292"/>
    </location>
</feature>
<name>A0A1M6RWC8_9GAMM</name>
<dbReference type="EMBL" id="FRAQ01000001">
    <property type="protein sequence ID" value="SHK36761.1"/>
    <property type="molecule type" value="Genomic_DNA"/>
</dbReference>
<evidence type="ECO:0000313" key="2">
    <source>
        <dbReference type="EMBL" id="SHK36761.1"/>
    </source>
</evidence>
<keyword evidence="3" id="KW-1185">Reference proteome</keyword>
<feature type="transmembrane region" description="Helical" evidence="1">
    <location>
        <begin position="113"/>
        <end position="129"/>
    </location>
</feature>
<evidence type="ECO:0000313" key="3">
    <source>
        <dbReference type="Proteomes" id="UP000184497"/>
    </source>
</evidence>
<feature type="transmembrane region" description="Helical" evidence="1">
    <location>
        <begin position="222"/>
        <end position="249"/>
    </location>
</feature>
<proteinExistence type="predicted"/>
<feature type="transmembrane region" description="Helical" evidence="1">
    <location>
        <begin position="6"/>
        <end position="22"/>
    </location>
</feature>
<feature type="transmembrane region" description="Helical" evidence="1">
    <location>
        <begin position="76"/>
        <end position="101"/>
    </location>
</feature>
<accession>A0A1M6RWC8</accession>
<dbReference type="STRING" id="564117.SAMN05216369_1711"/>
<keyword evidence="1" id="KW-0812">Transmembrane</keyword>
<evidence type="ECO:0000256" key="1">
    <source>
        <dbReference type="SAM" id="Phobius"/>
    </source>
</evidence>
<keyword evidence="1" id="KW-0472">Membrane</keyword>
<feature type="transmembrane region" description="Helical" evidence="1">
    <location>
        <begin position="193"/>
        <end position="210"/>
    </location>
</feature>
<reference evidence="3" key="1">
    <citation type="submission" date="2016-11" db="EMBL/GenBank/DDBJ databases">
        <authorList>
            <person name="Varghese N."/>
            <person name="Submissions S."/>
        </authorList>
    </citation>
    <scope>NUCLEOTIDE SEQUENCE [LARGE SCALE GENOMIC DNA]</scope>
    <source>
        <strain evidence="3">CGMCC 1.10835</strain>
    </source>
</reference>
<dbReference type="Pfam" id="PF14897">
    <property type="entry name" value="EpsG"/>
    <property type="match status" value="1"/>
</dbReference>